<dbReference type="EMBL" id="FOGD01000001">
    <property type="protein sequence ID" value="SEQ26346.1"/>
    <property type="molecule type" value="Genomic_DNA"/>
</dbReference>
<name>A0A1H9EKR0_9BURK</name>
<dbReference type="InterPro" id="IPR038766">
    <property type="entry name" value="Membrane_comp_ABC_pdt"/>
</dbReference>
<feature type="transmembrane region" description="Helical" evidence="6">
    <location>
        <begin position="477"/>
        <end position="499"/>
    </location>
</feature>
<keyword evidence="9" id="KW-1185">Reference proteome</keyword>
<evidence type="ECO:0000256" key="2">
    <source>
        <dbReference type="ARBA" id="ARBA00022475"/>
    </source>
</evidence>
<feature type="transmembrane region" description="Helical" evidence="6">
    <location>
        <begin position="401"/>
        <end position="420"/>
    </location>
</feature>
<sequence>MNLTFLSLGWRTLWRDWRAGELRLLLVAVTLAVAALTAVGFFADRLQGGLQRDAQQLLGGDVVIISDQPAPAQFIQQAQALGLQSATTLSFPTMARASDAHGGGAKLVALKSVSPGYPLRGQLTVADTLSDAGSKTRDIPAPGEAWVDATLLDALGLQLGQPLLLGDATLRIARIIVIEPDRGAGFLSFAPRVMIHAADLPATALVQPASRISYRMALVGTQTAVQQFKTWATQEAAKPPVHGVRVESLDSGRPEMQQTLERAQKFLNLVALLAALLSAVAVALAARGFAASHLDASALLRVLGQSQRTIAGSYVVEFALVGLGASLLGVALGWAVHHGFVWLLAGLLDANLPAPSLWPALLGLGVGLTLLLAFGLPPVLQLAQVPPLRVMRRELGALRPASWLALACGTAGFAALLLVVSQDHRLGLIAVGGFAVAVALFAVLSWLAVKLLRRVVDESTAPRWLVLATRQMAARPIYAVVQVSSLAVGLLALVLLVLLRTDLISSWRQATPANAPNRFVINIQPEQAQDFQRVLQQAGVKDYDWYPMIRGRLVAVNDRPVNPDDYTEDRAKRLVDREFNLSNAAQVPAHNPVVAGRWTPEEKDAISLEEGIAQTLGLKLGDRLRFDIAGVLTDARITSLRKVDWGSMRANFFAMYPISHIPEVPITYLAAYRAPVLAGFDSALVRQFPNITSIDMTTTLAQVQRVLDQVVRAVEFLFLFTLAAGLVVLFAAVTATREERAREFAIMRALGAPASLLRQVQGAELAGIGLLAGLLASSVAVVVGWALARYVFDFAWTASALVPLAGSAAGAVLALAAGWWGLREVLERPVVATLRRTAE</sequence>
<keyword evidence="3 6" id="KW-0812">Transmembrane</keyword>
<feature type="domain" description="ABC3 transporter permease C-terminal" evidence="7">
    <location>
        <begin position="269"/>
        <end position="386"/>
    </location>
</feature>
<keyword evidence="2" id="KW-1003">Cell membrane</keyword>
<accession>A0A1H9EKR0</accession>
<dbReference type="PANTHER" id="PTHR30287">
    <property type="entry name" value="MEMBRANE COMPONENT OF PREDICTED ABC SUPERFAMILY METABOLITE UPTAKE TRANSPORTER"/>
    <property type="match status" value="1"/>
</dbReference>
<organism evidence="8 9">
    <name type="scientific">Giesbergeria anulus</name>
    <dbReference type="NCBI Taxonomy" id="180197"/>
    <lineage>
        <taxon>Bacteria</taxon>
        <taxon>Pseudomonadati</taxon>
        <taxon>Pseudomonadota</taxon>
        <taxon>Betaproteobacteria</taxon>
        <taxon>Burkholderiales</taxon>
        <taxon>Comamonadaceae</taxon>
        <taxon>Giesbergeria</taxon>
    </lineage>
</organism>
<dbReference type="Proteomes" id="UP000199766">
    <property type="component" value="Unassembled WGS sequence"/>
</dbReference>
<dbReference type="PANTHER" id="PTHR30287:SF1">
    <property type="entry name" value="INNER MEMBRANE PROTEIN"/>
    <property type="match status" value="1"/>
</dbReference>
<gene>
    <name evidence="8" type="ORF">SAMN02982919_00325</name>
</gene>
<dbReference type="RefSeq" id="WP_091451727.1">
    <property type="nucleotide sequence ID" value="NZ_FOGD01000001.1"/>
</dbReference>
<evidence type="ECO:0000256" key="1">
    <source>
        <dbReference type="ARBA" id="ARBA00004651"/>
    </source>
</evidence>
<dbReference type="InterPro" id="IPR003838">
    <property type="entry name" value="ABC3_permease_C"/>
</dbReference>
<dbReference type="OrthoDB" id="5292592at2"/>
<dbReference type="GO" id="GO:0005886">
    <property type="term" value="C:plasma membrane"/>
    <property type="evidence" value="ECO:0007669"/>
    <property type="project" value="UniProtKB-SubCell"/>
</dbReference>
<comment type="subcellular location">
    <subcellularLocation>
        <location evidence="1">Cell membrane</location>
        <topology evidence="1">Multi-pass membrane protein</topology>
    </subcellularLocation>
</comment>
<protein>
    <submittedName>
        <fullName evidence="8">Putative ABC transport system permease protein</fullName>
    </submittedName>
</protein>
<feature type="transmembrane region" description="Helical" evidence="6">
    <location>
        <begin position="794"/>
        <end position="820"/>
    </location>
</feature>
<feature type="transmembrane region" description="Helical" evidence="6">
    <location>
        <begin position="716"/>
        <end position="735"/>
    </location>
</feature>
<evidence type="ECO:0000313" key="8">
    <source>
        <dbReference type="EMBL" id="SEQ26346.1"/>
    </source>
</evidence>
<feature type="domain" description="ABC3 transporter permease C-terminal" evidence="7">
    <location>
        <begin position="716"/>
        <end position="826"/>
    </location>
</feature>
<reference evidence="8 9" key="1">
    <citation type="submission" date="2016-10" db="EMBL/GenBank/DDBJ databases">
        <authorList>
            <person name="de Groot N.N."/>
        </authorList>
    </citation>
    <scope>NUCLEOTIDE SEQUENCE [LARGE SCALE GENOMIC DNA]</scope>
    <source>
        <strain evidence="8 9">ATCC 35958</strain>
    </source>
</reference>
<evidence type="ECO:0000256" key="6">
    <source>
        <dbReference type="SAM" id="Phobius"/>
    </source>
</evidence>
<feature type="transmembrane region" description="Helical" evidence="6">
    <location>
        <begin position="356"/>
        <end position="380"/>
    </location>
</feature>
<evidence type="ECO:0000259" key="7">
    <source>
        <dbReference type="Pfam" id="PF02687"/>
    </source>
</evidence>
<proteinExistence type="predicted"/>
<dbReference type="Pfam" id="PF02687">
    <property type="entry name" value="FtsX"/>
    <property type="match status" value="2"/>
</dbReference>
<dbReference type="AlphaFoldDB" id="A0A1H9EKR0"/>
<evidence type="ECO:0000256" key="3">
    <source>
        <dbReference type="ARBA" id="ARBA00022692"/>
    </source>
</evidence>
<keyword evidence="5 6" id="KW-0472">Membrane</keyword>
<keyword evidence="4 6" id="KW-1133">Transmembrane helix</keyword>
<feature type="transmembrane region" description="Helical" evidence="6">
    <location>
        <begin position="21"/>
        <end position="43"/>
    </location>
</feature>
<feature type="transmembrane region" description="Helical" evidence="6">
    <location>
        <begin position="311"/>
        <end position="336"/>
    </location>
</feature>
<dbReference type="STRING" id="180197.SAMN02982919_00325"/>
<feature type="transmembrane region" description="Helical" evidence="6">
    <location>
        <begin position="266"/>
        <end position="290"/>
    </location>
</feature>
<feature type="transmembrane region" description="Helical" evidence="6">
    <location>
        <begin position="426"/>
        <end position="449"/>
    </location>
</feature>
<evidence type="ECO:0000256" key="5">
    <source>
        <dbReference type="ARBA" id="ARBA00023136"/>
    </source>
</evidence>
<evidence type="ECO:0000313" key="9">
    <source>
        <dbReference type="Proteomes" id="UP000199766"/>
    </source>
</evidence>
<evidence type="ECO:0000256" key="4">
    <source>
        <dbReference type="ARBA" id="ARBA00022989"/>
    </source>
</evidence>
<feature type="transmembrane region" description="Helical" evidence="6">
    <location>
        <begin position="765"/>
        <end position="788"/>
    </location>
</feature>